<sequence length="47" mass="5454">MNITNKKLPDFINEDHKEISILRGRKITLDQKERHGYGAGTFEIPND</sequence>
<dbReference type="AlphaFoldDB" id="A0A0U2WI42"/>
<reference evidence="2" key="1">
    <citation type="submission" date="2015-12" db="EMBL/GenBank/DDBJ databases">
        <title>Complete genome sequences of two moderately thermophilic Paenibacillus species.</title>
        <authorList>
            <person name="Butler R.III."/>
            <person name="Wang J."/>
            <person name="Stark B.C."/>
            <person name="Pombert J.-F."/>
        </authorList>
    </citation>
    <scope>NUCLEOTIDE SEQUENCE [LARGE SCALE GENOMIC DNA]</scope>
    <source>
        <strain evidence="2">32O-Y</strain>
    </source>
</reference>
<protein>
    <submittedName>
        <fullName evidence="1">Uncharacterized protein</fullName>
    </submittedName>
</protein>
<keyword evidence="2" id="KW-1185">Reference proteome</keyword>
<proteinExistence type="predicted"/>
<organism evidence="1 2">
    <name type="scientific">Paenibacillus naphthalenovorans</name>
    <dbReference type="NCBI Taxonomy" id="162209"/>
    <lineage>
        <taxon>Bacteria</taxon>
        <taxon>Bacillati</taxon>
        <taxon>Bacillota</taxon>
        <taxon>Bacilli</taxon>
        <taxon>Bacillales</taxon>
        <taxon>Paenibacillaceae</taxon>
        <taxon>Paenibacillus</taxon>
    </lineage>
</organism>
<accession>A0A0U2WI42</accession>
<dbReference type="STRING" id="162209.IJ22_47080"/>
<dbReference type="Proteomes" id="UP000061660">
    <property type="component" value="Chromosome"/>
</dbReference>
<gene>
    <name evidence="1" type="ORF">IJ22_47080</name>
</gene>
<reference evidence="1 2" key="2">
    <citation type="journal article" date="2016" name="Genome Announc.">
        <title>Complete Genome Sequences of Two Interactive Moderate Thermophiles, Paenibacillus napthalenovorans 32O-Y and Paenibacillus sp. 32O-W.</title>
        <authorList>
            <person name="Butler R.R.III."/>
            <person name="Wang J."/>
            <person name="Stark B.C."/>
            <person name="Pombert J.F."/>
        </authorList>
    </citation>
    <scope>NUCLEOTIDE SEQUENCE [LARGE SCALE GENOMIC DNA]</scope>
    <source>
        <strain evidence="1 2">32O-Y</strain>
    </source>
</reference>
<evidence type="ECO:0000313" key="1">
    <source>
        <dbReference type="EMBL" id="ALS24970.1"/>
    </source>
</evidence>
<evidence type="ECO:0000313" key="2">
    <source>
        <dbReference type="Proteomes" id="UP000061660"/>
    </source>
</evidence>
<dbReference type="KEGG" id="pnp:IJ22_47080"/>
<name>A0A0U2WI42_9BACL</name>
<dbReference type="EMBL" id="CP013652">
    <property type="protein sequence ID" value="ALS24970.1"/>
    <property type="molecule type" value="Genomic_DNA"/>
</dbReference>